<keyword evidence="1" id="KW-0812">Transmembrane</keyword>
<feature type="transmembrane region" description="Helical" evidence="1">
    <location>
        <begin position="12"/>
        <end position="30"/>
    </location>
</feature>
<keyword evidence="1" id="KW-0472">Membrane</keyword>
<accession>A0A1B0FEP1</accession>
<keyword evidence="1" id="KW-1133">Transmembrane helix</keyword>
<protein>
    <recommendedName>
        <fullName evidence="4">Lipoprotein</fullName>
    </recommendedName>
</protein>
<dbReference type="EnsemblMetazoa" id="GMOY002104-RA">
    <property type="protein sequence ID" value="GMOY002104-PA"/>
    <property type="gene ID" value="GMOY002104"/>
</dbReference>
<name>A0A1B0FEP1_GLOMM</name>
<feature type="transmembrane region" description="Helical" evidence="1">
    <location>
        <begin position="36"/>
        <end position="55"/>
    </location>
</feature>
<evidence type="ECO:0000256" key="1">
    <source>
        <dbReference type="SAM" id="Phobius"/>
    </source>
</evidence>
<evidence type="ECO:0008006" key="4">
    <source>
        <dbReference type="Google" id="ProtNLM"/>
    </source>
</evidence>
<dbReference type="Proteomes" id="UP000092444">
    <property type="component" value="Unassembled WGS sequence"/>
</dbReference>
<organism evidence="2 3">
    <name type="scientific">Glossina morsitans morsitans</name>
    <name type="common">Savannah tsetse fly</name>
    <dbReference type="NCBI Taxonomy" id="37546"/>
    <lineage>
        <taxon>Eukaryota</taxon>
        <taxon>Metazoa</taxon>
        <taxon>Ecdysozoa</taxon>
        <taxon>Arthropoda</taxon>
        <taxon>Hexapoda</taxon>
        <taxon>Insecta</taxon>
        <taxon>Pterygota</taxon>
        <taxon>Neoptera</taxon>
        <taxon>Endopterygota</taxon>
        <taxon>Diptera</taxon>
        <taxon>Brachycera</taxon>
        <taxon>Muscomorpha</taxon>
        <taxon>Hippoboscoidea</taxon>
        <taxon>Glossinidae</taxon>
        <taxon>Glossina</taxon>
    </lineage>
</organism>
<keyword evidence="3" id="KW-1185">Reference proteome</keyword>
<proteinExistence type="predicted"/>
<sequence length="72" mass="7101">MNSRVLRQNVHYLLIFSFASCTACIFIGGGGAKTTGFGAVVVVAGVATGTVAIAFKVGGVAGACICGDGCDE</sequence>
<evidence type="ECO:0000313" key="2">
    <source>
        <dbReference type="EnsemblMetazoa" id="GMOY002104-PA"/>
    </source>
</evidence>
<dbReference type="PROSITE" id="PS51257">
    <property type="entry name" value="PROKAR_LIPOPROTEIN"/>
    <property type="match status" value="1"/>
</dbReference>
<dbReference type="AlphaFoldDB" id="A0A1B0FEP1"/>
<evidence type="ECO:0000313" key="3">
    <source>
        <dbReference type="Proteomes" id="UP000092444"/>
    </source>
</evidence>
<reference evidence="2" key="1">
    <citation type="submission" date="2020-05" db="UniProtKB">
        <authorList>
            <consortium name="EnsemblMetazoa"/>
        </authorList>
    </citation>
    <scope>IDENTIFICATION</scope>
    <source>
        <strain evidence="2">Yale</strain>
    </source>
</reference>
<dbReference type="EMBL" id="CCAG010017764">
    <property type="status" value="NOT_ANNOTATED_CDS"/>
    <property type="molecule type" value="Genomic_DNA"/>
</dbReference>
<dbReference type="VEuPathDB" id="VectorBase:GMOY002104"/>